<accession>A0A4R3KM85</accession>
<comment type="caution">
    <text evidence="1">The sequence shown here is derived from an EMBL/GenBank/DDBJ whole genome shotgun (WGS) entry which is preliminary data.</text>
</comment>
<protein>
    <submittedName>
        <fullName evidence="1">Uncharacterized protein</fullName>
    </submittedName>
</protein>
<keyword evidence="2" id="KW-1185">Reference proteome</keyword>
<name>A0A4R3KM85_9SPHI</name>
<proteinExistence type="predicted"/>
<evidence type="ECO:0000313" key="2">
    <source>
        <dbReference type="Proteomes" id="UP000295807"/>
    </source>
</evidence>
<sequence length="444" mass="50569">MRRKLLLSTLLFIGYYGYGQTLLDSTLYRQTLDNTRNKLFAKIQTITEDGKVRTSLVSEYTFRKLVQEDFSLLLTGDKSKTAPGRYAALEINEDGQRVTITPFAWHRDPMKGPSRWMGTLDVNAGVNGKNIWDFGGRKKLSLGGSITLLGARYLFRPRWKETDKKKQPSVDDYNKIYTIAQEDMMEKRNAIKHIIDTLDFVKIAGDTTSLKRAYLEQASIYERKLTDDKWNARLFYWAKLNIVPVSLDYLDIVGLEDSSSYQSPMNKKVFTPSLQLSGNIYGATRRWGDAYLNGWIRIGFKHNLSEIYSTTTWNKISPLGDSAVVIEDSKEVYVLEKTALSKKALADVGGQLIYYVPKFKWLYGARVGIDLSMTSSAFMSPTDASTSHLETYHAGFVVSLPDKDGTPSVNLQVFHQWKKYIDYQGDAEGMWGMKFSIPFNSLFN</sequence>
<gene>
    <name evidence="1" type="ORF">EDD80_11548</name>
</gene>
<dbReference type="OrthoDB" id="1222007at2"/>
<dbReference type="RefSeq" id="WP_132130484.1">
    <property type="nucleotide sequence ID" value="NZ_CP042432.1"/>
</dbReference>
<dbReference type="EMBL" id="SMAD01000015">
    <property type="protein sequence ID" value="TCS85065.1"/>
    <property type="molecule type" value="Genomic_DNA"/>
</dbReference>
<organism evidence="1 2">
    <name type="scientific">Anseongella ginsenosidimutans</name>
    <dbReference type="NCBI Taxonomy" id="496056"/>
    <lineage>
        <taxon>Bacteria</taxon>
        <taxon>Pseudomonadati</taxon>
        <taxon>Bacteroidota</taxon>
        <taxon>Sphingobacteriia</taxon>
        <taxon>Sphingobacteriales</taxon>
        <taxon>Sphingobacteriaceae</taxon>
        <taxon>Anseongella</taxon>
    </lineage>
</organism>
<dbReference type="Proteomes" id="UP000295807">
    <property type="component" value="Unassembled WGS sequence"/>
</dbReference>
<evidence type="ECO:0000313" key="1">
    <source>
        <dbReference type="EMBL" id="TCS85065.1"/>
    </source>
</evidence>
<reference evidence="1 2" key="1">
    <citation type="submission" date="2019-03" db="EMBL/GenBank/DDBJ databases">
        <title>Genomic Encyclopedia of Type Strains, Phase IV (KMG-IV): sequencing the most valuable type-strain genomes for metagenomic binning, comparative biology and taxonomic classification.</title>
        <authorList>
            <person name="Goeker M."/>
        </authorList>
    </citation>
    <scope>NUCLEOTIDE SEQUENCE [LARGE SCALE GENOMIC DNA]</scope>
    <source>
        <strain evidence="1 2">DSM 21100</strain>
    </source>
</reference>
<dbReference type="AlphaFoldDB" id="A0A4R3KM85"/>